<feature type="region of interest" description="Disordered" evidence="1">
    <location>
        <begin position="328"/>
        <end position="365"/>
    </location>
</feature>
<feature type="region of interest" description="Disordered" evidence="1">
    <location>
        <begin position="426"/>
        <end position="474"/>
    </location>
</feature>
<dbReference type="AlphaFoldDB" id="A0A0H1BMH6"/>
<accession>A0A0H1BMH6</accession>
<protein>
    <recommendedName>
        <fullName evidence="2">DUF2293 domain-containing protein</fullName>
    </recommendedName>
</protein>
<reference evidence="4" key="1">
    <citation type="journal article" date="2015" name="PLoS Genet.">
        <title>The dynamic genome and transcriptome of the human fungal pathogen Blastomyces and close relative Emmonsia.</title>
        <authorList>
            <person name="Munoz J.F."/>
            <person name="Gauthier G.M."/>
            <person name="Desjardins C.A."/>
            <person name="Gallo J.E."/>
            <person name="Holder J."/>
            <person name="Sullivan T.D."/>
            <person name="Marty A.J."/>
            <person name="Carmen J.C."/>
            <person name="Chen Z."/>
            <person name="Ding L."/>
            <person name="Gujja S."/>
            <person name="Magrini V."/>
            <person name="Misas E."/>
            <person name="Mitreva M."/>
            <person name="Priest M."/>
            <person name="Saif S."/>
            <person name="Whiston E.A."/>
            <person name="Young S."/>
            <person name="Zeng Q."/>
            <person name="Goldman W.E."/>
            <person name="Mardis E.R."/>
            <person name="Taylor J.W."/>
            <person name="McEwen J.G."/>
            <person name="Clay O.K."/>
            <person name="Klein B.S."/>
            <person name="Cuomo C.A."/>
        </authorList>
    </citation>
    <scope>NUCLEOTIDE SEQUENCE [LARGE SCALE GENOMIC DNA]</scope>
    <source>
        <strain evidence="4">UAMH 139</strain>
    </source>
</reference>
<dbReference type="Proteomes" id="UP000053573">
    <property type="component" value="Unassembled WGS sequence"/>
</dbReference>
<feature type="domain" description="DUF2293" evidence="2">
    <location>
        <begin position="167"/>
        <end position="250"/>
    </location>
</feature>
<proteinExistence type="predicted"/>
<feature type="region of interest" description="Disordered" evidence="1">
    <location>
        <begin position="687"/>
        <end position="714"/>
    </location>
</feature>
<dbReference type="STRING" id="2060906.A0A0H1BMH6"/>
<dbReference type="OrthoDB" id="5288828at2759"/>
<keyword evidence="4" id="KW-1185">Reference proteome</keyword>
<gene>
    <name evidence="3" type="ORF">EMPG_14302</name>
</gene>
<dbReference type="EMBL" id="LDEV01002086">
    <property type="protein sequence ID" value="KLJ10321.1"/>
    <property type="molecule type" value="Genomic_DNA"/>
</dbReference>
<feature type="compositionally biased region" description="Low complexity" evidence="1">
    <location>
        <begin position="698"/>
        <end position="707"/>
    </location>
</feature>
<evidence type="ECO:0000313" key="4">
    <source>
        <dbReference type="Proteomes" id="UP000053573"/>
    </source>
</evidence>
<comment type="caution">
    <text evidence="3">The sequence shown here is derived from an EMBL/GenBank/DDBJ whole genome shotgun (WGS) entry which is preliminary data.</text>
</comment>
<dbReference type="Pfam" id="PF10056">
    <property type="entry name" value="DUF2293"/>
    <property type="match status" value="1"/>
</dbReference>
<evidence type="ECO:0000313" key="3">
    <source>
        <dbReference type="EMBL" id="KLJ10321.1"/>
    </source>
</evidence>
<feature type="region of interest" description="Disordered" evidence="1">
    <location>
        <begin position="952"/>
        <end position="979"/>
    </location>
</feature>
<dbReference type="InterPro" id="IPR018744">
    <property type="entry name" value="DUF2293"/>
</dbReference>
<name>A0A0H1BMH6_9EURO</name>
<feature type="compositionally biased region" description="Polar residues" evidence="1">
    <location>
        <begin position="435"/>
        <end position="451"/>
    </location>
</feature>
<feature type="compositionally biased region" description="Basic and acidic residues" evidence="1">
    <location>
        <begin position="868"/>
        <end position="877"/>
    </location>
</feature>
<evidence type="ECO:0000256" key="1">
    <source>
        <dbReference type="SAM" id="MobiDB-lite"/>
    </source>
</evidence>
<feature type="region of interest" description="Disordered" evidence="1">
    <location>
        <begin position="868"/>
        <end position="889"/>
    </location>
</feature>
<dbReference type="PANTHER" id="PTHR38113">
    <property type="match status" value="1"/>
</dbReference>
<feature type="compositionally biased region" description="Basic and acidic residues" evidence="1">
    <location>
        <begin position="354"/>
        <end position="365"/>
    </location>
</feature>
<evidence type="ECO:0000259" key="2">
    <source>
        <dbReference type="Pfam" id="PF10056"/>
    </source>
</evidence>
<sequence length="979" mass="111186">MTRVVARATSAQAAMRTRSRVPKPKVRKHKIIMESITQEKKKLRSVISFEAKAPPGYTFIPAGNPKFTNACKEMCRQDGLQVFAVSTTPHQRMHDLSQQVHRIGYHFPSVVVATICMERGLFLSSTGKVVPYQAAPSSQYPVKGLDRERRADSEVSQNTINVEAKDAIKDLFPSIPTKDLNRIIKTAFQKGKRKVGTAVELPLARRVQLAVVAHIRHVYTDYDRLLRITSFQDARAAVEEPTLAKLVQWRGDDENGKTVLEDVFREVIVISDDEDDEEDESDLADEGFAREGRQSSFEIVSSSALAGELQTRPMNYGHLPAGDREAAHDFSEDEAPSGFRFIPQPSRKKRAADKKRPDRRGFSRYQAWDRARDRYKAGGYLPNTTRPDDYVAERYSVPPTMQDTLQEASRLNSHHTRPLLVHVPIPPEVRPARPNDSTNKARFNQPLSTTDRPPLDSRPYYLEPNKSRPGPPDRIQLADGAVFERADINTWPERERIVQQPKQLPPTLISPNVPETRTHEMRYRIPAGHLHPPSHRGGDISEYQEHRVLPSIEGPEPPSRFRNQGVEQPDLLPRIRVLDDFLPYYMKPANPPIEEVSGKMNVININEDRHISSQKRQRVEYNTIRGSSPMDRDRDRVIIPLPQGPYDSPAYRKPGPSDVSYFYTEQQPLSSIERTEDLGRHLERVPLGTKRPLDPVPSSSHFSSGLSDHPEHGRRYGAPVLHEARHGLSSQNPLESPRFVSASDEPSFKMVRTDGRPVRPNHVPNFNHPQPQIFDHEDFVDPRGPNSFRDASRPVFVTQEPPIRRKLLPDENTRISSLHSHDFVRPVNLQGADGSFSHEPQGRPARPASPHKTRYVPRGAFKAYDRVRAESQADRPHSPQPFPSRVVPVHEPNNTFYIGPNSLPRTGCPTLNPPQTSSVLYDSRVVRLPIDDDGRRYPDDDGMQHHVVLRDGGLRKRPRSPPQYYERMPHERPSIVLGE</sequence>
<feature type="region of interest" description="Disordered" evidence="1">
    <location>
        <begin position="830"/>
        <end position="853"/>
    </location>
</feature>
<dbReference type="PANTHER" id="PTHR38113:SF1">
    <property type="entry name" value="DUF2293 DOMAIN-CONTAINING PROTEIN"/>
    <property type="match status" value="1"/>
</dbReference>
<organism evidence="3 4">
    <name type="scientific">Blastomyces silverae</name>
    <dbReference type="NCBI Taxonomy" id="2060906"/>
    <lineage>
        <taxon>Eukaryota</taxon>
        <taxon>Fungi</taxon>
        <taxon>Dikarya</taxon>
        <taxon>Ascomycota</taxon>
        <taxon>Pezizomycotina</taxon>
        <taxon>Eurotiomycetes</taxon>
        <taxon>Eurotiomycetidae</taxon>
        <taxon>Onygenales</taxon>
        <taxon>Ajellomycetaceae</taxon>
        <taxon>Blastomyces</taxon>
    </lineage>
</organism>